<dbReference type="InterPro" id="IPR036844">
    <property type="entry name" value="Hint_dom_sf"/>
</dbReference>
<evidence type="ECO:0000259" key="1">
    <source>
        <dbReference type="SMART" id="SM00306"/>
    </source>
</evidence>
<dbReference type="InterPro" id="IPR006141">
    <property type="entry name" value="Intein_N"/>
</dbReference>
<dbReference type="AlphaFoldDB" id="A0A0X3AMU7"/>
<dbReference type="Pfam" id="PF14107">
    <property type="entry name" value="DUF4280"/>
    <property type="match status" value="1"/>
</dbReference>
<accession>A0A0X3AMU7</accession>
<organism evidence="2 3">
    <name type="scientific">Apibacter mensalis</name>
    <dbReference type="NCBI Taxonomy" id="1586267"/>
    <lineage>
        <taxon>Bacteria</taxon>
        <taxon>Pseudomonadati</taxon>
        <taxon>Bacteroidota</taxon>
        <taxon>Flavobacteriia</taxon>
        <taxon>Flavobacteriales</taxon>
        <taxon>Weeksellaceae</taxon>
        <taxon>Apibacter</taxon>
    </lineage>
</organism>
<gene>
    <name evidence="2" type="ORF">Ga0061079_1032</name>
</gene>
<feature type="domain" description="Hint" evidence="1">
    <location>
        <begin position="251"/>
        <end position="344"/>
    </location>
</feature>
<protein>
    <submittedName>
        <fullName evidence="2">Intein N-terminal splicing region</fullName>
    </submittedName>
</protein>
<dbReference type="SUPFAM" id="SSF51294">
    <property type="entry name" value="Hedgehog/intein (Hint) domain"/>
    <property type="match status" value="1"/>
</dbReference>
<dbReference type="InterPro" id="IPR003587">
    <property type="entry name" value="Hint_dom_N"/>
</dbReference>
<dbReference type="InterPro" id="IPR025460">
    <property type="entry name" value="DUF4280"/>
</dbReference>
<reference evidence="2 3" key="1">
    <citation type="submission" date="2016-01" db="EMBL/GenBank/DDBJ databases">
        <authorList>
            <person name="McClelland M."/>
            <person name="Jain A."/>
            <person name="Saraogi P."/>
            <person name="Mendelson R."/>
            <person name="Westerman R."/>
            <person name="SanMiguel P."/>
            <person name="Csonka L."/>
        </authorList>
    </citation>
    <scope>NUCLEOTIDE SEQUENCE [LARGE SCALE GENOMIC DNA]</scope>
    <source>
        <strain evidence="2 3">R-53146</strain>
    </source>
</reference>
<dbReference type="NCBIfam" id="TIGR01445">
    <property type="entry name" value="intein_Nterm"/>
    <property type="match status" value="1"/>
</dbReference>
<dbReference type="STRING" id="1586267.GCA_001418685_00523"/>
<evidence type="ECO:0000313" key="2">
    <source>
        <dbReference type="EMBL" id="CVK15692.1"/>
    </source>
</evidence>
<dbReference type="GO" id="GO:0016539">
    <property type="term" value="P:intein-mediated protein splicing"/>
    <property type="evidence" value="ECO:0007669"/>
    <property type="project" value="InterPro"/>
</dbReference>
<name>A0A0X3AMU7_9FLAO</name>
<keyword evidence="3" id="KW-1185">Reference proteome</keyword>
<dbReference type="CDD" id="cd00081">
    <property type="entry name" value="Hint"/>
    <property type="match status" value="1"/>
</dbReference>
<dbReference type="Gene3D" id="2.170.16.10">
    <property type="entry name" value="Hedgehog/Intein (Hint) domain"/>
    <property type="match status" value="1"/>
</dbReference>
<dbReference type="RefSeq" id="WP_082435382.1">
    <property type="nucleotide sequence ID" value="NZ_FCOR01000003.1"/>
</dbReference>
<proteinExistence type="predicted"/>
<dbReference type="OrthoDB" id="603864at2"/>
<dbReference type="SMART" id="SM00306">
    <property type="entry name" value="HintN"/>
    <property type="match status" value="1"/>
</dbReference>
<sequence>MPHELEYIVDQAVMLCDEGIKPDYFNSTHNANVKINGCKVCTTADKIPITNIPAFGICQKTQQPCVPAPLEWKDTYKVKVKGNQTLLYKSTLPCSLGGKIEFITSGQIPVSREDLDKLTEENAEDPPQEEEDGLSWWDVVEMVPFIGGAVGIVRSGSKGDWVGIGLSAASLALDIGGVFSLGAGNAASATVKTGKLAKAASKVGKAASKISKAALTAGGKLLTKASAKAAAKALAKKTDDIIIRYGKVCVFACFPAGTPVHTQQGIKKIEQIREGDRVWSQHQTSGEISLKKVTAIIRKEIDTTVQIELEGETIETTAEHPFYTKQGWKDAADLTEQDHIQTKNKKWYRVKGQNFLYTKKKVYNFEVEDWHTYFVGKLAWWVHNAKPCLSSIKHLPEWLKKIVKGNYFNYIRQSFYKRIGGFNEVVLQTGKRLDSYIPGVEIVSRKFTQLGKVTERTAKKYIDEITSKYAPGTVIKNTKRNAEAIARGGDKLKGKMILEVPRQTEKISKEVLEYAAKRNVTIRDVSGKIYK</sequence>
<evidence type="ECO:0000313" key="3">
    <source>
        <dbReference type="Proteomes" id="UP000182761"/>
    </source>
</evidence>
<dbReference type="Proteomes" id="UP000182761">
    <property type="component" value="Unassembled WGS sequence"/>
</dbReference>
<dbReference type="EMBL" id="FCOR01000003">
    <property type="protein sequence ID" value="CVK15692.1"/>
    <property type="molecule type" value="Genomic_DNA"/>
</dbReference>
<dbReference type="PROSITE" id="PS50817">
    <property type="entry name" value="INTEIN_N_TER"/>
    <property type="match status" value="1"/>
</dbReference>
<dbReference type="Pfam" id="PF07591">
    <property type="entry name" value="PT-HINT"/>
    <property type="match status" value="1"/>
</dbReference>